<organism evidence="1 2">
    <name type="scientific">Helicobacter brantae</name>
    <dbReference type="NCBI Taxonomy" id="375927"/>
    <lineage>
        <taxon>Bacteria</taxon>
        <taxon>Pseudomonadati</taxon>
        <taxon>Campylobacterota</taxon>
        <taxon>Epsilonproteobacteria</taxon>
        <taxon>Campylobacterales</taxon>
        <taxon>Helicobacteraceae</taxon>
        <taxon>Helicobacter</taxon>
    </lineage>
</organism>
<reference evidence="1 2" key="1">
    <citation type="submission" date="2018-04" db="EMBL/GenBank/DDBJ databases">
        <title>Novel Campyloabacter and Helicobacter Species and Strains.</title>
        <authorList>
            <person name="Mannion A.J."/>
            <person name="Shen Z."/>
            <person name="Fox J.G."/>
        </authorList>
    </citation>
    <scope>NUCLEOTIDE SEQUENCE [LARGE SCALE GENOMIC DNA]</scope>
    <source>
        <strain evidence="1 2">MIT 04-9366</strain>
    </source>
</reference>
<comment type="caution">
    <text evidence="1">The sequence shown here is derived from an EMBL/GenBank/DDBJ whole genome shotgun (WGS) entry which is preliminary data.</text>
</comment>
<evidence type="ECO:0000313" key="1">
    <source>
        <dbReference type="EMBL" id="RDU69005.1"/>
    </source>
</evidence>
<keyword evidence="2" id="KW-1185">Reference proteome</keyword>
<dbReference type="AlphaFoldDB" id="A0A3D8IVP8"/>
<dbReference type="EMBL" id="NXLV01000020">
    <property type="protein sequence ID" value="RDU69005.1"/>
    <property type="molecule type" value="Genomic_DNA"/>
</dbReference>
<feature type="non-terminal residue" evidence="1">
    <location>
        <position position="286"/>
    </location>
</feature>
<accession>A0A3D8IVP8</accession>
<gene>
    <name evidence="1" type="ORF">CQA58_07770</name>
</gene>
<dbReference type="RefSeq" id="WP_147288630.1">
    <property type="nucleotide sequence ID" value="NZ_NXLV01000020.1"/>
</dbReference>
<sequence>MNKIILPLFISCTLWGVNNGDTWVSFIPTSDSRITLNSGDNFTIYLDRDPKDNVNRGNNFGNGGSTNLNLTSNNGASSLTLKQKDTLANLQFYHNPNNTIFVGQDAQLKIQMGGFRTVDNRFFLNGGLIKIGNRGSFSLSGVYRLSIGSDGGSFQVEQGGNAEITNVREIKIVTKGRQKSGIINNGGTLTLKTEVGVFNSTFTTDGSLGSSFDSGEIIHNGGTTTIKHIDDNQESLLYNAGYESFGATILKHRHALLEVNGGTFNVVGNLYNGGRSGGGGGAGLGW</sequence>
<evidence type="ECO:0000313" key="2">
    <source>
        <dbReference type="Proteomes" id="UP000257045"/>
    </source>
</evidence>
<dbReference type="Proteomes" id="UP000257045">
    <property type="component" value="Unassembled WGS sequence"/>
</dbReference>
<evidence type="ECO:0008006" key="3">
    <source>
        <dbReference type="Google" id="ProtNLM"/>
    </source>
</evidence>
<proteinExistence type="predicted"/>
<name>A0A3D8IVP8_9HELI</name>
<protein>
    <recommendedName>
        <fullName evidence="3">Autotransporter outer membrane beta-barrel domain-containing protein</fullName>
    </recommendedName>
</protein>